<keyword evidence="3 6" id="KW-0547">Nucleotide-binding</keyword>
<name>A0A7J6VPE8_THATH</name>
<evidence type="ECO:0000256" key="7">
    <source>
        <dbReference type="RuleBase" id="RU000304"/>
    </source>
</evidence>
<dbReference type="EMBL" id="JABWDY010029633">
    <property type="protein sequence ID" value="KAF5186232.1"/>
    <property type="molecule type" value="Genomic_DNA"/>
</dbReference>
<dbReference type="InterPro" id="IPR000719">
    <property type="entry name" value="Prot_kinase_dom"/>
</dbReference>
<dbReference type="InterPro" id="IPR047173">
    <property type="entry name" value="STRAD_A/B-like"/>
</dbReference>
<dbReference type="FunFam" id="1.10.510.10:FF:000947">
    <property type="entry name" value="serine/threonine-protein kinase OSR1"/>
    <property type="match status" value="1"/>
</dbReference>
<dbReference type="PROSITE" id="PS50011">
    <property type="entry name" value="PROTEIN_KINASE_DOM"/>
    <property type="match status" value="1"/>
</dbReference>
<evidence type="ECO:0000256" key="6">
    <source>
        <dbReference type="PROSITE-ProRule" id="PRU10141"/>
    </source>
</evidence>
<keyword evidence="10" id="KW-1185">Reference proteome</keyword>
<evidence type="ECO:0000256" key="4">
    <source>
        <dbReference type="ARBA" id="ARBA00022777"/>
    </source>
</evidence>
<proteinExistence type="inferred from homology"/>
<evidence type="ECO:0000256" key="2">
    <source>
        <dbReference type="ARBA" id="ARBA00022679"/>
    </source>
</evidence>
<dbReference type="Gene3D" id="3.30.200.20">
    <property type="entry name" value="Phosphorylase Kinase, domain 1"/>
    <property type="match status" value="1"/>
</dbReference>
<dbReference type="PROSITE" id="PS00108">
    <property type="entry name" value="PROTEIN_KINASE_ST"/>
    <property type="match status" value="1"/>
</dbReference>
<comment type="similarity">
    <text evidence="1">Belongs to the protein kinase superfamily. STE Ser/Thr protein kinase family. STE20 subfamily.</text>
</comment>
<comment type="caution">
    <text evidence="9">The sequence shown here is derived from an EMBL/GenBank/DDBJ whole genome shotgun (WGS) entry which is preliminary data.</text>
</comment>
<dbReference type="InterPro" id="IPR017441">
    <property type="entry name" value="Protein_kinase_ATP_BS"/>
</dbReference>
<dbReference type="OrthoDB" id="248923at2759"/>
<gene>
    <name evidence="9" type="ORF">FRX31_024182</name>
</gene>
<evidence type="ECO:0000256" key="3">
    <source>
        <dbReference type="ARBA" id="ARBA00022741"/>
    </source>
</evidence>
<evidence type="ECO:0000313" key="9">
    <source>
        <dbReference type="EMBL" id="KAF5186232.1"/>
    </source>
</evidence>
<dbReference type="GO" id="GO:0004674">
    <property type="term" value="F:protein serine/threonine kinase activity"/>
    <property type="evidence" value="ECO:0007669"/>
    <property type="project" value="UniProtKB-KW"/>
</dbReference>
<dbReference type="GO" id="GO:0043539">
    <property type="term" value="F:protein serine/threonine kinase activator activity"/>
    <property type="evidence" value="ECO:0007669"/>
    <property type="project" value="InterPro"/>
</dbReference>
<accession>A0A7J6VPE8</accession>
<reference evidence="9 10" key="1">
    <citation type="submission" date="2020-06" db="EMBL/GenBank/DDBJ databases">
        <title>Transcriptomic and genomic resources for Thalictrum thalictroides and T. hernandezii: Facilitating candidate gene discovery in an emerging model plant lineage.</title>
        <authorList>
            <person name="Arias T."/>
            <person name="Riano-Pachon D.M."/>
            <person name="Di Stilio V.S."/>
        </authorList>
    </citation>
    <scope>NUCLEOTIDE SEQUENCE [LARGE SCALE GENOMIC DNA]</scope>
    <source>
        <strain evidence="10">cv. WT478/WT964</strain>
        <tissue evidence="9">Leaves</tissue>
    </source>
</reference>
<dbReference type="Pfam" id="PF00069">
    <property type="entry name" value="Pkinase"/>
    <property type="match status" value="1"/>
</dbReference>
<dbReference type="Gene3D" id="1.10.510.10">
    <property type="entry name" value="Transferase(Phosphotransferase) domain 1"/>
    <property type="match status" value="1"/>
</dbReference>
<dbReference type="AlphaFoldDB" id="A0A7J6VPE8"/>
<dbReference type="Proteomes" id="UP000554482">
    <property type="component" value="Unassembled WGS sequence"/>
</dbReference>
<protein>
    <submittedName>
        <fullName evidence="9">Serine/threonine-protein kinase fray2</fullName>
    </submittedName>
</protein>
<sequence length="471" mass="52277">MKTGSVASSSSMKKYPVGPEFYQLREEVGRGATASVYKALCIPFQEIVAVKILDFEHNDPASIAREVHTMVLVDHPNVSKAYCSFASDSNLWVVMPYMDVGSCLHILKAAHPNGFQREVVIATILREALKGLVYLHDHGFIHRDVKAGNILLDTSGGIQLGDLGISACLFDRGGRQHARHTFTGTPCWMAPEVMDSSSGYDFKADIWSFGITALELAHGNAPFSKYPPQKVLLMTLQNPPPCLDQETDKRFSKSFRQMIAMCLVKDPSKRPSANKLLKHPFFKNVKSNESIVRTILEGLPSTLEERMDSLKMKEANLLKQKKLSDGKKEEMSDKEYKRGISAWKFDIDDIKEPASLIEDFEEAISQEDLGSSQVTLHRLELNEKPTKCQASTLSHSLQELDVVSRNGALVSHEEGAALAKLPATNGDGVSDQTLEGQVVQQRGRFKVISEEEHSSPVLKRIQSVNKLVAVR</sequence>
<keyword evidence="7" id="KW-0723">Serine/threonine-protein kinase</keyword>
<dbReference type="PANTHER" id="PTHR48014:SF24">
    <property type="entry name" value="PROTEIN KINASE SUPERFAMILY PROTEIN"/>
    <property type="match status" value="1"/>
</dbReference>
<dbReference type="GO" id="GO:0005524">
    <property type="term" value="F:ATP binding"/>
    <property type="evidence" value="ECO:0007669"/>
    <property type="project" value="UniProtKB-UniRule"/>
</dbReference>
<dbReference type="PROSITE" id="PS00107">
    <property type="entry name" value="PROTEIN_KINASE_ATP"/>
    <property type="match status" value="1"/>
</dbReference>
<feature type="binding site" evidence="6">
    <location>
        <position position="51"/>
    </location>
    <ligand>
        <name>ATP</name>
        <dbReference type="ChEBI" id="CHEBI:30616"/>
    </ligand>
</feature>
<dbReference type="PANTHER" id="PTHR48014">
    <property type="entry name" value="SERINE/THREONINE-PROTEIN KINASE FRAY2"/>
    <property type="match status" value="1"/>
</dbReference>
<feature type="domain" description="Protein kinase" evidence="8">
    <location>
        <begin position="22"/>
        <end position="282"/>
    </location>
</feature>
<evidence type="ECO:0000313" key="10">
    <source>
        <dbReference type="Proteomes" id="UP000554482"/>
    </source>
</evidence>
<dbReference type="InterPro" id="IPR011009">
    <property type="entry name" value="Kinase-like_dom_sf"/>
</dbReference>
<keyword evidence="5 6" id="KW-0067">ATP-binding</keyword>
<dbReference type="SMART" id="SM00220">
    <property type="entry name" value="S_TKc"/>
    <property type="match status" value="1"/>
</dbReference>
<evidence type="ECO:0000256" key="5">
    <source>
        <dbReference type="ARBA" id="ARBA00022840"/>
    </source>
</evidence>
<dbReference type="InterPro" id="IPR008271">
    <property type="entry name" value="Ser/Thr_kinase_AS"/>
</dbReference>
<dbReference type="SUPFAM" id="SSF56112">
    <property type="entry name" value="Protein kinase-like (PK-like)"/>
    <property type="match status" value="1"/>
</dbReference>
<evidence type="ECO:0000259" key="8">
    <source>
        <dbReference type="PROSITE" id="PS50011"/>
    </source>
</evidence>
<evidence type="ECO:0000256" key="1">
    <source>
        <dbReference type="ARBA" id="ARBA00008874"/>
    </source>
</evidence>
<organism evidence="9 10">
    <name type="scientific">Thalictrum thalictroides</name>
    <name type="common">Rue-anemone</name>
    <name type="synonym">Anemone thalictroides</name>
    <dbReference type="NCBI Taxonomy" id="46969"/>
    <lineage>
        <taxon>Eukaryota</taxon>
        <taxon>Viridiplantae</taxon>
        <taxon>Streptophyta</taxon>
        <taxon>Embryophyta</taxon>
        <taxon>Tracheophyta</taxon>
        <taxon>Spermatophyta</taxon>
        <taxon>Magnoliopsida</taxon>
        <taxon>Ranunculales</taxon>
        <taxon>Ranunculaceae</taxon>
        <taxon>Thalictroideae</taxon>
        <taxon>Thalictrum</taxon>
    </lineage>
</organism>
<keyword evidence="2" id="KW-0808">Transferase</keyword>
<keyword evidence="4 9" id="KW-0418">Kinase</keyword>